<accession>A0A418XZC2</accession>
<protein>
    <submittedName>
        <fullName evidence="1">Uncharacterized protein</fullName>
    </submittedName>
</protein>
<evidence type="ECO:0000313" key="2">
    <source>
        <dbReference type="Proteomes" id="UP000283734"/>
    </source>
</evidence>
<comment type="caution">
    <text evidence="1">The sequence shown here is derived from an EMBL/GenBank/DDBJ whole genome shotgun (WGS) entry which is preliminary data.</text>
</comment>
<gene>
    <name evidence="1" type="ORF">D4A39_07745</name>
</gene>
<name>A0A418XZC2_9GAMM</name>
<dbReference type="EMBL" id="QYYA01000002">
    <property type="protein sequence ID" value="RJG18356.1"/>
    <property type="molecule type" value="Genomic_DNA"/>
</dbReference>
<sequence length="76" mass="8724">MAKGPKPLRNWAAMDPLMRKGGAHQAPREQLRPRLDWRQALDEFDDWQAPLHSDDIEGPKGPSCVMGRWRRLSSTC</sequence>
<dbReference type="RefSeq" id="WP_022985772.1">
    <property type="nucleotide sequence ID" value="NZ_QYYA01000002.1"/>
</dbReference>
<keyword evidence="2" id="KW-1185">Reference proteome</keyword>
<dbReference type="OrthoDB" id="6080352at2"/>
<dbReference type="AlphaFoldDB" id="A0A418XZC2"/>
<evidence type="ECO:0000313" key="1">
    <source>
        <dbReference type="EMBL" id="RJG18356.1"/>
    </source>
</evidence>
<organism evidence="1 2">
    <name type="scientific">Alcanivorax profundi</name>
    <dbReference type="NCBI Taxonomy" id="2338368"/>
    <lineage>
        <taxon>Bacteria</taxon>
        <taxon>Pseudomonadati</taxon>
        <taxon>Pseudomonadota</taxon>
        <taxon>Gammaproteobacteria</taxon>
        <taxon>Oceanospirillales</taxon>
        <taxon>Alcanivoracaceae</taxon>
        <taxon>Alcanivorax</taxon>
    </lineage>
</organism>
<reference evidence="1 2" key="1">
    <citation type="submission" date="2018-09" db="EMBL/GenBank/DDBJ databases">
        <title>Alcanivorax profundi sp. nov., isolated from 1000 m-depth seawater of the Mariana Trench.</title>
        <authorList>
            <person name="Liu J."/>
        </authorList>
    </citation>
    <scope>NUCLEOTIDE SEQUENCE [LARGE SCALE GENOMIC DNA]</scope>
    <source>
        <strain evidence="1 2">MTEO17</strain>
    </source>
</reference>
<proteinExistence type="predicted"/>
<dbReference type="Proteomes" id="UP000283734">
    <property type="component" value="Unassembled WGS sequence"/>
</dbReference>